<keyword evidence="1" id="KW-0812">Transmembrane</keyword>
<keyword evidence="3" id="KW-1185">Reference proteome</keyword>
<gene>
    <name evidence="2" type="ORF">F3168_12440</name>
</gene>
<evidence type="ECO:0000313" key="3">
    <source>
        <dbReference type="Proteomes" id="UP000481327"/>
    </source>
</evidence>
<accession>A0A7C9KXP8</accession>
<evidence type="ECO:0000313" key="2">
    <source>
        <dbReference type="EMBL" id="MQT18065.1"/>
    </source>
</evidence>
<keyword evidence="1" id="KW-0472">Membrane</keyword>
<organism evidence="2 3">
    <name type="scientific">Sandarakinorhabdus fusca</name>
    <dbReference type="NCBI Taxonomy" id="1439888"/>
    <lineage>
        <taxon>Bacteria</taxon>
        <taxon>Pseudomonadati</taxon>
        <taxon>Pseudomonadota</taxon>
        <taxon>Alphaproteobacteria</taxon>
        <taxon>Sphingomonadales</taxon>
        <taxon>Sphingosinicellaceae</taxon>
        <taxon>Sandarakinorhabdus</taxon>
    </lineage>
</organism>
<proteinExistence type="predicted"/>
<dbReference type="Proteomes" id="UP000481327">
    <property type="component" value="Unassembled WGS sequence"/>
</dbReference>
<dbReference type="EMBL" id="WIOL01000004">
    <property type="protein sequence ID" value="MQT18065.1"/>
    <property type="molecule type" value="Genomic_DNA"/>
</dbReference>
<name>A0A7C9KXP8_9SPHN</name>
<evidence type="ECO:0000256" key="1">
    <source>
        <dbReference type="SAM" id="Phobius"/>
    </source>
</evidence>
<protein>
    <submittedName>
        <fullName evidence="2">Uncharacterized protein</fullName>
    </submittedName>
</protein>
<reference evidence="2 3" key="1">
    <citation type="submission" date="2019-09" db="EMBL/GenBank/DDBJ databases">
        <title>Polymorphobacter sp. isolated from a lake in China.</title>
        <authorList>
            <person name="Liu Z."/>
        </authorList>
    </citation>
    <scope>NUCLEOTIDE SEQUENCE [LARGE SCALE GENOMIC DNA]</scope>
    <source>
        <strain evidence="2 3">D40P</strain>
    </source>
</reference>
<dbReference type="OrthoDB" id="7594143at2"/>
<feature type="transmembrane region" description="Helical" evidence="1">
    <location>
        <begin position="43"/>
        <end position="63"/>
    </location>
</feature>
<keyword evidence="1" id="KW-1133">Transmembrane helix</keyword>
<feature type="transmembrane region" description="Helical" evidence="1">
    <location>
        <begin position="69"/>
        <end position="89"/>
    </location>
</feature>
<dbReference type="AlphaFoldDB" id="A0A7C9KXP8"/>
<dbReference type="RefSeq" id="WP_152578515.1">
    <property type="nucleotide sequence ID" value="NZ_JAATJI010000001.1"/>
</dbReference>
<comment type="caution">
    <text evidence="2">The sequence shown here is derived from an EMBL/GenBank/DDBJ whole genome shotgun (WGS) entry which is preliminary data.</text>
</comment>
<sequence>MADPGTTIDRNAERLARMARGEALQRARARRVQRQAKRAGGRAVRAIGVVGAIMLALLLWGLIVGPIGTTVLVLAVLFGAMAAMAAAIWDGPDAEPEWREDAPPAVLPAATDVWLDRQRRNLPALAAPQVDAISARLATLETQLARVPAGDPVAQDLSRLLGKHLPELVERYTRVPSEQRARTIEADGRSLDTTLVDGLRVVEEELARASDSLAAADRDAVRIQGKFLEARYKDGDGAVK</sequence>